<gene>
    <name evidence="3" type="ORF">F7P68_0004870</name>
    <name evidence="2" type="ORF">SN16_03550</name>
</gene>
<feature type="domain" description="YdhG-like" evidence="1">
    <location>
        <begin position="14"/>
        <end position="127"/>
    </location>
</feature>
<evidence type="ECO:0000313" key="5">
    <source>
        <dbReference type="Proteomes" id="UP000527860"/>
    </source>
</evidence>
<evidence type="ECO:0000313" key="3">
    <source>
        <dbReference type="EMBL" id="MDB0579856.1"/>
    </source>
</evidence>
<dbReference type="Gene3D" id="3.90.1150.200">
    <property type="match status" value="1"/>
</dbReference>
<name>A0A0C2HQG4_9STAP</name>
<dbReference type="OrthoDB" id="9813231at2"/>
<accession>A0A0C2HQG4</accession>
<reference evidence="3" key="3">
    <citation type="submission" date="2022-12" db="EMBL/GenBank/DDBJ databases">
        <title>Genome analysis and biological profiling of marine Salinicoccus roseus MOSEL-ME25.</title>
        <authorList>
            <person name="Mirza F.T."/>
            <person name="Xie Y."/>
            <person name="Shinwari Z.K."/>
        </authorList>
    </citation>
    <scope>NUCLEOTIDE SEQUENCE</scope>
    <source>
        <strain evidence="3">MOSEL-ME25</strain>
    </source>
</reference>
<reference evidence="2 4" key="1">
    <citation type="submission" date="2015-01" db="EMBL/GenBank/DDBJ databases">
        <title>Genome sequences of high lactate-tolerant strain Salinicoccus roseus W12 with industrial interest.</title>
        <authorList>
            <person name="Wang H."/>
            <person name="Yu B."/>
        </authorList>
    </citation>
    <scope>NUCLEOTIDE SEQUENCE [LARGE SCALE GENOMIC DNA]</scope>
    <source>
        <strain evidence="2 4">W12</strain>
    </source>
</reference>
<proteinExistence type="predicted"/>
<dbReference type="InterPro" id="IPR014922">
    <property type="entry name" value="YdhG-like"/>
</dbReference>
<organism evidence="2 4">
    <name type="scientific">Salinicoccus roseus</name>
    <dbReference type="NCBI Taxonomy" id="45670"/>
    <lineage>
        <taxon>Bacteria</taxon>
        <taxon>Bacillati</taxon>
        <taxon>Bacillota</taxon>
        <taxon>Bacilli</taxon>
        <taxon>Bacillales</taxon>
        <taxon>Staphylococcaceae</taxon>
        <taxon>Salinicoccus</taxon>
    </lineage>
</organism>
<dbReference type="STRING" id="45670.SN16_03550"/>
<dbReference type="Proteomes" id="UP000527860">
    <property type="component" value="Unassembled WGS sequence"/>
</dbReference>
<reference evidence="3" key="2">
    <citation type="submission" date="2020-04" db="EMBL/GenBank/DDBJ databases">
        <authorList>
            <person name="Tanveer F."/>
            <person name="Xie Y."/>
            <person name="Shinwari Z.K."/>
        </authorList>
    </citation>
    <scope>NUCLEOTIDE SEQUENCE</scope>
    <source>
        <strain evidence="3">MOSEL-ME25</strain>
    </source>
</reference>
<evidence type="ECO:0000313" key="4">
    <source>
        <dbReference type="Proteomes" id="UP000031546"/>
    </source>
</evidence>
<dbReference type="RefSeq" id="WP_040105206.1">
    <property type="nucleotide sequence ID" value="NZ_JABEVU030000001.1"/>
</dbReference>
<dbReference type="EMBL" id="JXII01000002">
    <property type="protein sequence ID" value="KIH71746.1"/>
    <property type="molecule type" value="Genomic_DNA"/>
</dbReference>
<sequence>MDIEEYIRQIDDRWQDAFIGVWKTIGENLPEGFQTEMQHGMPTYAVPKETYPEGYHVDGGTLPFISVAAQKRHLAIYHMGIYSNNALYEWFTDAYPEHMATKLNMGKSCIRFSNPQNIPYALLGELAGKMTADEWIELYESRKS</sequence>
<dbReference type="Proteomes" id="UP000031546">
    <property type="component" value="Unassembled WGS sequence"/>
</dbReference>
<evidence type="ECO:0000259" key="1">
    <source>
        <dbReference type="Pfam" id="PF08818"/>
    </source>
</evidence>
<keyword evidence="5" id="KW-1185">Reference proteome</keyword>
<comment type="caution">
    <text evidence="2">The sequence shown here is derived from an EMBL/GenBank/DDBJ whole genome shotgun (WGS) entry which is preliminary data.</text>
</comment>
<dbReference type="AlphaFoldDB" id="A0A0C2HQG4"/>
<dbReference type="SUPFAM" id="SSF159888">
    <property type="entry name" value="YdhG-like"/>
    <property type="match status" value="1"/>
</dbReference>
<evidence type="ECO:0000313" key="2">
    <source>
        <dbReference type="EMBL" id="KIH71746.1"/>
    </source>
</evidence>
<dbReference type="GeneID" id="77844615"/>
<protein>
    <submittedName>
        <fullName evidence="3">DUF1801 domain-containing protein</fullName>
    </submittedName>
</protein>
<dbReference type="Pfam" id="PF08818">
    <property type="entry name" value="DUF1801"/>
    <property type="match status" value="1"/>
</dbReference>
<dbReference type="EMBL" id="JABEVU030000001">
    <property type="protein sequence ID" value="MDB0579856.1"/>
    <property type="molecule type" value="Genomic_DNA"/>
</dbReference>